<evidence type="ECO:0000313" key="5">
    <source>
        <dbReference type="EMBL" id="MRX65151.1"/>
    </source>
</evidence>
<evidence type="ECO:0000256" key="2">
    <source>
        <dbReference type="ARBA" id="ARBA00022884"/>
    </source>
</evidence>
<dbReference type="CDD" id="cd02798">
    <property type="entry name" value="tRNA_bind_CsaA"/>
    <property type="match status" value="1"/>
</dbReference>
<keyword evidence="1 3" id="KW-0820">tRNA-binding</keyword>
<dbReference type="Gene3D" id="2.40.50.140">
    <property type="entry name" value="Nucleic acid-binding proteins"/>
    <property type="match status" value="1"/>
</dbReference>
<dbReference type="PROSITE" id="PS50886">
    <property type="entry name" value="TRBD"/>
    <property type="match status" value="1"/>
</dbReference>
<gene>
    <name evidence="5" type="ORF">GJ691_13380</name>
</gene>
<dbReference type="AlphaFoldDB" id="A0A6I2MMS8"/>
<dbReference type="GO" id="GO:0000049">
    <property type="term" value="F:tRNA binding"/>
    <property type="evidence" value="ECO:0007669"/>
    <property type="project" value="UniProtKB-UniRule"/>
</dbReference>
<dbReference type="InterPro" id="IPR008231">
    <property type="entry name" value="CsaA"/>
</dbReference>
<name>A0A6I2MMS8_9FLAO</name>
<dbReference type="NCBIfam" id="NF007494">
    <property type="entry name" value="PRK10089.1-3"/>
    <property type="match status" value="1"/>
</dbReference>
<reference evidence="5 6" key="1">
    <citation type="submission" date="2019-11" db="EMBL/GenBank/DDBJ databases">
        <title>Maribacter lutea sp. nov., a marine bacterium isolated from intertidal sand.</title>
        <authorList>
            <person name="Liu A."/>
        </authorList>
    </citation>
    <scope>NUCLEOTIDE SEQUENCE [LARGE SCALE GENOMIC DNA]</scope>
    <source>
        <strain evidence="5 6">RZ05</strain>
    </source>
</reference>
<evidence type="ECO:0000259" key="4">
    <source>
        <dbReference type="PROSITE" id="PS50886"/>
    </source>
</evidence>
<dbReference type="NCBIfam" id="NF007495">
    <property type="entry name" value="PRK10089.1-4"/>
    <property type="match status" value="1"/>
</dbReference>
<dbReference type="FunFam" id="2.40.50.140:FF:000165">
    <property type="entry name" value="Chaperone CsaA"/>
    <property type="match status" value="1"/>
</dbReference>
<dbReference type="Pfam" id="PF01588">
    <property type="entry name" value="tRNA_bind"/>
    <property type="match status" value="1"/>
</dbReference>
<organism evidence="5 6">
    <name type="scientific">Maribacter luteus</name>
    <dbReference type="NCBI Taxonomy" id="2594478"/>
    <lineage>
        <taxon>Bacteria</taxon>
        <taxon>Pseudomonadati</taxon>
        <taxon>Bacteroidota</taxon>
        <taxon>Flavobacteriia</taxon>
        <taxon>Flavobacteriales</taxon>
        <taxon>Flavobacteriaceae</taxon>
        <taxon>Maribacter</taxon>
    </lineage>
</organism>
<dbReference type="PANTHER" id="PTHR11586">
    <property type="entry name" value="TRNA-AMINOACYLATION COFACTOR ARC1 FAMILY MEMBER"/>
    <property type="match status" value="1"/>
</dbReference>
<dbReference type="PANTHER" id="PTHR11586:SF37">
    <property type="entry name" value="TRNA-BINDING DOMAIN-CONTAINING PROTEIN"/>
    <property type="match status" value="1"/>
</dbReference>
<sequence length="112" mass="12408">MKEIISWNDFSKVDMRIGTIIEVGDFPKARNPAYQIKLDFGKEIGVKKTSAQITTLYDKEELLGRQVIAVINFPKKQIADFMSECLILGAVEGKDVVLIQPDAAVPNGLKIA</sequence>
<evidence type="ECO:0000313" key="6">
    <source>
        <dbReference type="Proteomes" id="UP000443153"/>
    </source>
</evidence>
<evidence type="ECO:0000256" key="3">
    <source>
        <dbReference type="PROSITE-ProRule" id="PRU00209"/>
    </source>
</evidence>
<protein>
    <submittedName>
        <fullName evidence="5">tRNA-binding protein</fullName>
    </submittedName>
</protein>
<comment type="caution">
    <text evidence="5">The sequence shown here is derived from an EMBL/GenBank/DDBJ whole genome shotgun (WGS) entry which is preliminary data.</text>
</comment>
<dbReference type="NCBIfam" id="TIGR02222">
    <property type="entry name" value="chap_CsaA"/>
    <property type="match status" value="1"/>
</dbReference>
<proteinExistence type="predicted"/>
<dbReference type="SUPFAM" id="SSF50249">
    <property type="entry name" value="Nucleic acid-binding proteins"/>
    <property type="match status" value="1"/>
</dbReference>
<keyword evidence="6" id="KW-1185">Reference proteome</keyword>
<dbReference type="OrthoDB" id="9794564at2"/>
<evidence type="ECO:0000256" key="1">
    <source>
        <dbReference type="ARBA" id="ARBA00022555"/>
    </source>
</evidence>
<accession>A0A6I2MMS8</accession>
<feature type="domain" description="TRNA-binding" evidence="4">
    <location>
        <begin position="9"/>
        <end position="112"/>
    </location>
</feature>
<dbReference type="InterPro" id="IPR051270">
    <property type="entry name" value="Tyrosine-tRNA_ligase_regulator"/>
</dbReference>
<dbReference type="RefSeq" id="WP_154367784.1">
    <property type="nucleotide sequence ID" value="NZ_WKJH01000021.1"/>
</dbReference>
<dbReference type="Proteomes" id="UP000443153">
    <property type="component" value="Unassembled WGS sequence"/>
</dbReference>
<dbReference type="InterPro" id="IPR002547">
    <property type="entry name" value="tRNA-bd_dom"/>
</dbReference>
<keyword evidence="2 3" id="KW-0694">RNA-binding</keyword>
<dbReference type="EMBL" id="WKJH01000021">
    <property type="protein sequence ID" value="MRX65151.1"/>
    <property type="molecule type" value="Genomic_DNA"/>
</dbReference>
<dbReference type="InterPro" id="IPR012340">
    <property type="entry name" value="NA-bd_OB-fold"/>
</dbReference>